<comment type="function">
    <text evidence="1">This protein may play a role in the biosynthesis of the prosthetic group of nitrogenase (FeMo cofactor).</text>
</comment>
<organism evidence="8 9">
    <name type="scientific">Natronoflexus pectinivorans</name>
    <dbReference type="NCBI Taxonomy" id="682526"/>
    <lineage>
        <taxon>Bacteria</taxon>
        <taxon>Pseudomonadati</taxon>
        <taxon>Bacteroidota</taxon>
        <taxon>Bacteroidia</taxon>
        <taxon>Marinilabiliales</taxon>
        <taxon>Marinilabiliaceae</taxon>
        <taxon>Natronoflexus</taxon>
    </lineage>
</organism>
<evidence type="ECO:0000256" key="3">
    <source>
        <dbReference type="ARBA" id="ARBA00011002"/>
    </source>
</evidence>
<dbReference type="Gene3D" id="3.40.50.1980">
    <property type="entry name" value="Nitrogenase molybdenum iron protein domain"/>
    <property type="match status" value="1"/>
</dbReference>
<dbReference type="PANTHER" id="PTHR42956:SF1">
    <property type="entry name" value="NITROGENASE IRON-MOLYBDENUM COFACTOR BIOSYNTHESIS PROTEIN NIFE"/>
    <property type="match status" value="1"/>
</dbReference>
<evidence type="ECO:0000256" key="2">
    <source>
        <dbReference type="ARBA" id="ARBA00005155"/>
    </source>
</evidence>
<evidence type="ECO:0000256" key="6">
    <source>
        <dbReference type="RuleBase" id="RU004021"/>
    </source>
</evidence>
<dbReference type="NCBIfam" id="TIGR01283">
    <property type="entry name" value="nifE"/>
    <property type="match status" value="1"/>
</dbReference>
<evidence type="ECO:0000313" key="9">
    <source>
        <dbReference type="Proteomes" id="UP000295221"/>
    </source>
</evidence>
<dbReference type="InterPro" id="IPR049939">
    <property type="entry name" value="NifE-like"/>
</dbReference>
<dbReference type="PANTHER" id="PTHR42956">
    <property type="entry name" value="NITROGENASE IRON-MOLYBDENUM COFACTOR BIOSYNTHESIS PROTEIN NIFE"/>
    <property type="match status" value="1"/>
</dbReference>
<dbReference type="InterPro" id="IPR000318">
    <property type="entry name" value="Nase_comp1_CS"/>
</dbReference>
<dbReference type="SUPFAM" id="SSF53807">
    <property type="entry name" value="Helical backbone' metal receptor"/>
    <property type="match status" value="1"/>
</dbReference>
<comment type="pathway">
    <text evidence="2">Cofactor biosynthesis; Fe-Mo cofactor biosynthesis.</text>
</comment>
<keyword evidence="5 6" id="KW-0535">Nitrogen fixation</keyword>
<dbReference type="InterPro" id="IPR000510">
    <property type="entry name" value="Nase/OxRdtase_comp1"/>
</dbReference>
<dbReference type="InterPro" id="IPR005973">
    <property type="entry name" value="NifE"/>
</dbReference>
<protein>
    <recommendedName>
        <fullName evidence="4">Nitrogenase iron-molybdenum cofactor biosynthesis protein NifE</fullName>
    </recommendedName>
</protein>
<dbReference type="Proteomes" id="UP000295221">
    <property type="component" value="Unassembled WGS sequence"/>
</dbReference>
<name>A0A4R2GIL0_9BACT</name>
<dbReference type="RefSeq" id="WP_207916044.1">
    <property type="nucleotide sequence ID" value="NZ_SLWK01000010.1"/>
</dbReference>
<gene>
    <name evidence="8" type="ORF">EV194_110137</name>
</gene>
<dbReference type="Pfam" id="PF00148">
    <property type="entry name" value="Oxidored_nitro"/>
    <property type="match status" value="1"/>
</dbReference>
<feature type="domain" description="Nitrogenase/oxidoreductase component 1" evidence="7">
    <location>
        <begin position="84"/>
        <end position="478"/>
    </location>
</feature>
<evidence type="ECO:0000313" key="8">
    <source>
        <dbReference type="EMBL" id="TCO07134.1"/>
    </source>
</evidence>
<evidence type="ECO:0000256" key="4">
    <source>
        <dbReference type="ARBA" id="ARBA00013280"/>
    </source>
</evidence>
<evidence type="ECO:0000256" key="5">
    <source>
        <dbReference type="ARBA" id="ARBA00023231"/>
    </source>
</evidence>
<comment type="caution">
    <text evidence="8">The sequence shown here is derived from an EMBL/GenBank/DDBJ whole genome shotgun (WGS) entry which is preliminary data.</text>
</comment>
<dbReference type="GO" id="GO:0016163">
    <property type="term" value="F:nitrogenase activity"/>
    <property type="evidence" value="ECO:0007669"/>
    <property type="project" value="InterPro"/>
</dbReference>
<dbReference type="PROSITE" id="PS00699">
    <property type="entry name" value="NITROGENASE_1_1"/>
    <property type="match status" value="1"/>
</dbReference>
<proteinExistence type="inferred from homology"/>
<keyword evidence="9" id="KW-1185">Reference proteome</keyword>
<dbReference type="AlphaFoldDB" id="A0A4R2GIL0"/>
<dbReference type="UniPathway" id="UPA00782"/>
<dbReference type="Gene3D" id="3.40.50.12380">
    <property type="entry name" value="Nitrogenase MoFe cofactor biosynthesis protein NifE, C-terminal"/>
    <property type="match status" value="1"/>
</dbReference>
<sequence length="487" mass="54143">MSLIRKSQRQGLRSQKKRSLTCVNEYFSDEHNEVFGVFLQRLTIPMANYILTQRQRQVARSGVETGKMDCNKPSVAGSVSQRACVFCGSRVVLYPIADALHIIHGPIGCAAYTWDIRGAMSSGPELHRMSFSTDLSEKEVIFGGEPKLYKGLVELIDKYSPKAAFVYSTCIVGIIGDDVEKICKQVAQDKNIPILPVQAPGFQGSKKDGYKVACEALFNLVGTLDLPTPWFSINILGDFNLAGELWILTEYYKKMGIHINATITGDGRVDHIRNAHNASLNVVQCSGSMSHLARLMKEKYGIPFMQVSYFGIEDMSDALYEVAKFFKSDDLMAKAQDIVKDEIGKLMPSLQWYKNQLEGKKAAIYVGGAFKAISLIKALRLIGVKTVVVGSQTGNADDYEIIKKLSDEDTIIVDDSNPVELSNFVKEKQADVFIGGVKERPIAYKIGIGFCDHNHERKEALAGYEGMMNFAKEIHATIMSPVWKFTR</sequence>
<dbReference type="EMBL" id="SLWK01000010">
    <property type="protein sequence ID" value="TCO07134.1"/>
    <property type="molecule type" value="Genomic_DNA"/>
</dbReference>
<accession>A0A4R2GIL0</accession>
<evidence type="ECO:0000259" key="7">
    <source>
        <dbReference type="Pfam" id="PF00148"/>
    </source>
</evidence>
<evidence type="ECO:0000256" key="1">
    <source>
        <dbReference type="ARBA" id="ARBA00003171"/>
    </source>
</evidence>
<reference evidence="8 9" key="1">
    <citation type="submission" date="2019-03" db="EMBL/GenBank/DDBJ databases">
        <title>Genomic Encyclopedia of Type Strains, Phase IV (KMG-IV): sequencing the most valuable type-strain genomes for metagenomic binning, comparative biology and taxonomic classification.</title>
        <authorList>
            <person name="Goeker M."/>
        </authorList>
    </citation>
    <scope>NUCLEOTIDE SEQUENCE [LARGE SCALE GENOMIC DNA]</scope>
    <source>
        <strain evidence="8 9">DSM 24179</strain>
    </source>
</reference>
<dbReference type="GO" id="GO:0065003">
    <property type="term" value="P:protein-containing complex assembly"/>
    <property type="evidence" value="ECO:0007669"/>
    <property type="project" value="InterPro"/>
</dbReference>
<comment type="similarity">
    <text evidence="3 6">Belongs to the NifD/NifK/NifE/NifN family.</text>
</comment>